<dbReference type="GO" id="GO:0006302">
    <property type="term" value="P:double-strand break repair"/>
    <property type="evidence" value="ECO:0007669"/>
    <property type="project" value="TreeGrafter"/>
</dbReference>
<dbReference type="SUPFAM" id="SSF52540">
    <property type="entry name" value="P-loop containing nucleoside triphosphate hydrolases"/>
    <property type="match status" value="1"/>
</dbReference>
<dbReference type="GO" id="GO:0006310">
    <property type="term" value="P:DNA recombination"/>
    <property type="evidence" value="ECO:0007669"/>
    <property type="project" value="TreeGrafter"/>
</dbReference>
<keyword evidence="7" id="KW-1185">Reference proteome</keyword>
<feature type="domain" description="Helicase C-terminal" evidence="5">
    <location>
        <begin position="334"/>
        <end position="475"/>
    </location>
</feature>
<dbReference type="InterPro" id="IPR006935">
    <property type="entry name" value="Helicase/UvrB_N"/>
</dbReference>
<dbReference type="InterPro" id="IPR014001">
    <property type="entry name" value="Helicase_ATP-bd"/>
</dbReference>
<dbReference type="SMART" id="SM00490">
    <property type="entry name" value="HELICc"/>
    <property type="match status" value="1"/>
</dbReference>
<feature type="domain" description="Helicase ATP-binding" evidence="4">
    <location>
        <begin position="149"/>
        <end position="301"/>
    </location>
</feature>
<keyword evidence="6" id="KW-0347">Helicase</keyword>
<dbReference type="RefSeq" id="WP_118874953.1">
    <property type="nucleotide sequence ID" value="NZ_QWEI01000001.1"/>
</dbReference>
<evidence type="ECO:0000259" key="4">
    <source>
        <dbReference type="PROSITE" id="PS51192"/>
    </source>
</evidence>
<evidence type="ECO:0000313" key="7">
    <source>
        <dbReference type="Proteomes" id="UP000265692"/>
    </source>
</evidence>
<dbReference type="InterPro" id="IPR027417">
    <property type="entry name" value="P-loop_NTPase"/>
</dbReference>
<proteinExistence type="predicted"/>
<dbReference type="GO" id="GO:0016787">
    <property type="term" value="F:hydrolase activity"/>
    <property type="evidence" value="ECO:0007669"/>
    <property type="project" value="InterPro"/>
</dbReference>
<dbReference type="Gene3D" id="3.40.50.300">
    <property type="entry name" value="P-loop containing nucleotide triphosphate hydrolases"/>
    <property type="match status" value="2"/>
</dbReference>
<dbReference type="PROSITE" id="PS51192">
    <property type="entry name" value="HELICASE_ATP_BIND_1"/>
    <property type="match status" value="1"/>
</dbReference>
<reference evidence="6 7" key="1">
    <citation type="submission" date="2018-08" db="EMBL/GenBank/DDBJ databases">
        <title>Lysinibacillus sp. YLB-03 draft genome sequence.</title>
        <authorList>
            <person name="Yu L."/>
        </authorList>
    </citation>
    <scope>NUCLEOTIDE SEQUENCE [LARGE SCALE GENOMIC DNA]</scope>
    <source>
        <strain evidence="6 7">YLB-03</strain>
    </source>
</reference>
<evidence type="ECO:0000256" key="3">
    <source>
        <dbReference type="ARBA" id="ARBA00023125"/>
    </source>
</evidence>
<gene>
    <name evidence="6" type="ORF">D1B33_03600</name>
</gene>
<dbReference type="EMBL" id="QWEI01000001">
    <property type="protein sequence ID" value="RHW39943.1"/>
    <property type="molecule type" value="Genomic_DNA"/>
</dbReference>
<organism evidence="6 7">
    <name type="scientific">Ureibacillus yapensis</name>
    <dbReference type="NCBI Taxonomy" id="2304605"/>
    <lineage>
        <taxon>Bacteria</taxon>
        <taxon>Bacillati</taxon>
        <taxon>Bacillota</taxon>
        <taxon>Bacilli</taxon>
        <taxon>Bacillales</taxon>
        <taxon>Caryophanaceae</taxon>
        <taxon>Ureibacillus</taxon>
    </lineage>
</organism>
<evidence type="ECO:0000256" key="1">
    <source>
        <dbReference type="ARBA" id="ARBA00022741"/>
    </source>
</evidence>
<dbReference type="Pfam" id="PF00271">
    <property type="entry name" value="Helicase_C"/>
    <property type="match status" value="1"/>
</dbReference>
<keyword evidence="6" id="KW-0378">Hydrolase</keyword>
<evidence type="ECO:0000259" key="5">
    <source>
        <dbReference type="PROSITE" id="PS51194"/>
    </source>
</evidence>
<dbReference type="GO" id="GO:0006270">
    <property type="term" value="P:DNA replication initiation"/>
    <property type="evidence" value="ECO:0007669"/>
    <property type="project" value="TreeGrafter"/>
</dbReference>
<keyword evidence="2" id="KW-0067">ATP-binding</keyword>
<dbReference type="PANTHER" id="PTHR30580:SF1">
    <property type="entry name" value="COMF OPERON PROTEIN 1"/>
    <property type="match status" value="1"/>
</dbReference>
<dbReference type="Proteomes" id="UP000265692">
    <property type="component" value="Unassembled WGS sequence"/>
</dbReference>
<keyword evidence="3" id="KW-0238">DNA-binding</keyword>
<dbReference type="OrthoDB" id="2077914at2"/>
<dbReference type="Pfam" id="PF04851">
    <property type="entry name" value="ResIII"/>
    <property type="match status" value="1"/>
</dbReference>
<dbReference type="SMART" id="SM00487">
    <property type="entry name" value="DEXDc"/>
    <property type="match status" value="1"/>
</dbReference>
<evidence type="ECO:0000256" key="2">
    <source>
        <dbReference type="ARBA" id="ARBA00022840"/>
    </source>
</evidence>
<keyword evidence="1" id="KW-0547">Nucleotide-binding</keyword>
<protein>
    <submittedName>
        <fullName evidence="6">DNA/RNA helicase</fullName>
    </submittedName>
</protein>
<dbReference type="PANTHER" id="PTHR30580">
    <property type="entry name" value="PRIMOSOMAL PROTEIN N"/>
    <property type="match status" value="1"/>
</dbReference>
<evidence type="ECO:0000313" key="6">
    <source>
        <dbReference type="EMBL" id="RHW39943.1"/>
    </source>
</evidence>
<dbReference type="GO" id="GO:0003677">
    <property type="term" value="F:DNA binding"/>
    <property type="evidence" value="ECO:0007669"/>
    <property type="project" value="UniProtKB-KW"/>
</dbReference>
<dbReference type="InterPro" id="IPR001650">
    <property type="entry name" value="Helicase_C-like"/>
</dbReference>
<dbReference type="PROSITE" id="PS51194">
    <property type="entry name" value="HELICASE_CTER"/>
    <property type="match status" value="1"/>
</dbReference>
<dbReference type="GO" id="GO:0005524">
    <property type="term" value="F:ATP binding"/>
    <property type="evidence" value="ECO:0007669"/>
    <property type="project" value="UniProtKB-KW"/>
</dbReference>
<accession>A0A396SE08</accession>
<name>A0A396SE08_9BACL</name>
<sequence>MKFKLIRSNKRFLYKGIIVEPQVRDFFTGRIWTRSNTPFHQEKVNAYIQQNYFNVKSGITSQPKGIFLRQSFTCNRCYNQIQHEFVQYNCAKCEKICVYCRHCINMGRVTSCTNLILWNGPLPLKYQKHVLDWDGTYTPAQKQAAQELTESMNNKRSHLVHAVCGAGKTEILFPAVLHALNKGLRVCIATPRTDVVLELFPRFQKVFPNTNIHALYGNAPKQAGFSQLVLSTTHQLFRFENAFDVELVDEADAFPYTIDLALQQAVLKAKKEGAPIAFVTATPSTQILNTVKKENWSYSFIPKRYHNHPLPVPRFEALWSYEKGITRGKIPLKLIEWTEKRLSNREPFLIFFPTIQLMQKAIPLFQRMNEKILSVHAEDEHRKEKVIKLRNEEIPGLLTTTILERGITINNVQVAVVGAESKIFTSSALIQISGRVGRNVQFPEGDIVFFHHGITAEMDEARNEILRLNKEGFGS</sequence>
<dbReference type="AlphaFoldDB" id="A0A396SE08"/>
<comment type="caution">
    <text evidence="6">The sequence shown here is derived from an EMBL/GenBank/DDBJ whole genome shotgun (WGS) entry which is preliminary data.</text>
</comment>
<dbReference type="GO" id="GO:0043138">
    <property type="term" value="F:3'-5' DNA helicase activity"/>
    <property type="evidence" value="ECO:0007669"/>
    <property type="project" value="TreeGrafter"/>
</dbReference>